<comment type="caution">
    <text evidence="4">The sequence shown here is derived from an EMBL/GenBank/DDBJ whole genome shotgun (WGS) entry which is preliminary data.</text>
</comment>
<evidence type="ECO:0000313" key="4">
    <source>
        <dbReference type="EMBL" id="NKI16409.1"/>
    </source>
</evidence>
<dbReference type="Gene3D" id="3.40.50.1820">
    <property type="entry name" value="alpha/beta hydrolase"/>
    <property type="match status" value="1"/>
</dbReference>
<evidence type="ECO:0000256" key="2">
    <source>
        <dbReference type="SAM" id="Phobius"/>
    </source>
</evidence>
<evidence type="ECO:0000313" key="5">
    <source>
        <dbReference type="Proteomes" id="UP000765845"/>
    </source>
</evidence>
<evidence type="ECO:0000256" key="1">
    <source>
        <dbReference type="ARBA" id="ARBA00022801"/>
    </source>
</evidence>
<feature type="transmembrane region" description="Helical" evidence="2">
    <location>
        <begin position="62"/>
        <end position="81"/>
    </location>
</feature>
<protein>
    <submittedName>
        <fullName evidence="4">Alpha/beta hydrolase</fullName>
    </submittedName>
</protein>
<dbReference type="InterPro" id="IPR029058">
    <property type="entry name" value="AB_hydrolase_fold"/>
</dbReference>
<dbReference type="InterPro" id="IPR049492">
    <property type="entry name" value="BD-FAE-like_dom"/>
</dbReference>
<organism evidence="4 5">
    <name type="scientific">Spongiibacter thalassae</name>
    <dbReference type="NCBI Taxonomy" id="2721624"/>
    <lineage>
        <taxon>Bacteria</taxon>
        <taxon>Pseudomonadati</taxon>
        <taxon>Pseudomonadota</taxon>
        <taxon>Gammaproteobacteria</taxon>
        <taxon>Cellvibrionales</taxon>
        <taxon>Spongiibacteraceae</taxon>
        <taxon>Spongiibacter</taxon>
    </lineage>
</organism>
<dbReference type="Proteomes" id="UP000765845">
    <property type="component" value="Unassembled WGS sequence"/>
</dbReference>
<reference evidence="4 5" key="1">
    <citation type="submission" date="2020-04" db="EMBL/GenBank/DDBJ databases">
        <authorList>
            <person name="Yoon J."/>
        </authorList>
    </citation>
    <scope>NUCLEOTIDE SEQUENCE [LARGE SCALE GENOMIC DNA]</scope>
    <source>
        <strain evidence="4 5">KMU-166</strain>
    </source>
</reference>
<accession>A0ABX1GB78</accession>
<name>A0ABX1GB78_9GAMM</name>
<keyword evidence="2" id="KW-1133">Transmembrane helix</keyword>
<gene>
    <name evidence="4" type="ORF">HCU74_03140</name>
</gene>
<keyword evidence="1 4" id="KW-0378">Hydrolase</keyword>
<dbReference type="GO" id="GO:0016787">
    <property type="term" value="F:hydrolase activity"/>
    <property type="evidence" value="ECO:0007669"/>
    <property type="project" value="UniProtKB-KW"/>
</dbReference>
<dbReference type="PANTHER" id="PTHR48081:SF33">
    <property type="entry name" value="KYNURENINE FORMAMIDASE"/>
    <property type="match status" value="1"/>
</dbReference>
<dbReference type="Pfam" id="PF20434">
    <property type="entry name" value="BD-FAE"/>
    <property type="match status" value="1"/>
</dbReference>
<keyword evidence="2" id="KW-0472">Membrane</keyword>
<dbReference type="InterPro" id="IPR050300">
    <property type="entry name" value="GDXG_lipolytic_enzyme"/>
</dbReference>
<dbReference type="SUPFAM" id="SSF53474">
    <property type="entry name" value="alpha/beta-Hydrolases"/>
    <property type="match status" value="1"/>
</dbReference>
<feature type="domain" description="BD-FAE-like" evidence="3">
    <location>
        <begin position="139"/>
        <end position="342"/>
    </location>
</feature>
<dbReference type="PANTHER" id="PTHR48081">
    <property type="entry name" value="AB HYDROLASE SUPERFAMILY PROTEIN C4A8.06C"/>
    <property type="match status" value="1"/>
</dbReference>
<dbReference type="RefSeq" id="WP_168448932.1">
    <property type="nucleotide sequence ID" value="NZ_JAAWWK010000001.1"/>
</dbReference>
<evidence type="ECO:0000259" key="3">
    <source>
        <dbReference type="Pfam" id="PF20434"/>
    </source>
</evidence>
<feature type="transmembrane region" description="Helical" evidence="2">
    <location>
        <begin position="31"/>
        <end position="55"/>
    </location>
</feature>
<keyword evidence="5" id="KW-1185">Reference proteome</keyword>
<proteinExistence type="predicted"/>
<dbReference type="EMBL" id="JAAWWK010000001">
    <property type="protein sequence ID" value="NKI16409.1"/>
    <property type="molecule type" value="Genomic_DNA"/>
</dbReference>
<sequence length="409" mass="44607">MIISLSVLVLMLCMAGITPLRYRQLKVAAPLYWLLSVGGQLMVLPLTVLALVLAVAGHDSRVFPLAILAGLAGLAGIVRQWRVRRQAIKTAERLGLGGAKDFAVGPMDVARWLGVFFCRRRGLVIKRDVAYGQFVAQKMDIYRDDRPGETRPVLIHIHGGAWVTGKKGQMGRPLIHDMAQRGWLVCDIEYRLGPEHRYPAMVVDVLCAIAWIKANAGRYGGNGEFVAVSGGSAGGHLTALSTLLPEALRRDYAAGASTDVQAVAPCYGRYDFLDRFDIINDPIIANFTRDKVMPGAVEDVGEAIWREASPIDQVGPHLPACLLVHGGGDCMIDRDEARVFAEAQAAVAANDFEFFLAPGVQHAFDLGHCIQADAINRLIQLFLNRCHARFSESRLQEFSAAGDRESIAP</sequence>
<keyword evidence="2" id="KW-0812">Transmembrane</keyword>